<dbReference type="PROSITE" id="PS00718">
    <property type="entry name" value="SIGMA54_2"/>
    <property type="match status" value="1"/>
</dbReference>
<evidence type="ECO:0000256" key="7">
    <source>
        <dbReference type="ARBA" id="ARBA00023125"/>
    </source>
</evidence>
<dbReference type="PANTHER" id="PTHR32248:SF4">
    <property type="entry name" value="RNA POLYMERASE SIGMA-54 FACTOR"/>
    <property type="match status" value="1"/>
</dbReference>
<keyword evidence="8" id="KW-0804">Transcription</keyword>
<dbReference type="PANTHER" id="PTHR32248">
    <property type="entry name" value="RNA POLYMERASE SIGMA-54 FACTOR"/>
    <property type="match status" value="1"/>
</dbReference>
<dbReference type="PROSITE" id="PS00717">
    <property type="entry name" value="SIGMA54_1"/>
    <property type="match status" value="1"/>
</dbReference>
<dbReference type="PIRSF" id="PIRSF000774">
    <property type="entry name" value="RpoN"/>
    <property type="match status" value="1"/>
</dbReference>
<evidence type="ECO:0000259" key="11">
    <source>
        <dbReference type="Pfam" id="PF04963"/>
    </source>
</evidence>
<dbReference type="EMBL" id="UIDG01000036">
    <property type="protein sequence ID" value="SUS04403.1"/>
    <property type="molecule type" value="Genomic_DNA"/>
</dbReference>
<evidence type="ECO:0000256" key="3">
    <source>
        <dbReference type="ARBA" id="ARBA00022679"/>
    </source>
</evidence>
<feature type="domain" description="RNA polymerase sigma factor 54 DNA-binding" evidence="10">
    <location>
        <begin position="342"/>
        <end position="501"/>
    </location>
</feature>
<dbReference type="GO" id="GO:0003677">
    <property type="term" value="F:DNA binding"/>
    <property type="evidence" value="ECO:0007669"/>
    <property type="project" value="UniProtKB-KW"/>
</dbReference>
<evidence type="ECO:0000256" key="8">
    <source>
        <dbReference type="ARBA" id="ARBA00023163"/>
    </source>
</evidence>
<protein>
    <submittedName>
        <fullName evidence="12">RNA polymerase sigma-54 factor</fullName>
    </submittedName>
</protein>
<dbReference type="GO" id="GO:0006352">
    <property type="term" value="P:DNA-templated transcription initiation"/>
    <property type="evidence" value="ECO:0007669"/>
    <property type="project" value="InterPro"/>
</dbReference>
<evidence type="ECO:0000256" key="4">
    <source>
        <dbReference type="ARBA" id="ARBA00022695"/>
    </source>
</evidence>
<evidence type="ECO:0000256" key="6">
    <source>
        <dbReference type="ARBA" id="ARBA00023082"/>
    </source>
</evidence>
<feature type="region of interest" description="Disordered" evidence="9">
    <location>
        <begin position="106"/>
        <end position="138"/>
    </location>
</feature>
<dbReference type="InterPro" id="IPR007046">
    <property type="entry name" value="RNA_pol_sigma_54_core-bd"/>
</dbReference>
<evidence type="ECO:0000256" key="1">
    <source>
        <dbReference type="ARBA" id="ARBA00008798"/>
    </source>
</evidence>
<dbReference type="InterPro" id="IPR000394">
    <property type="entry name" value="RNA_pol_sigma_54"/>
</dbReference>
<accession>A0A380TB11</accession>
<dbReference type="InterPro" id="IPR038709">
    <property type="entry name" value="RpoN_core-bd_sf"/>
</dbReference>
<gene>
    <name evidence="12" type="primary">rpoN</name>
    <name evidence="12" type="ORF">DF3PB_1300006</name>
</gene>
<name>A0A380TB11_9ZZZZ</name>
<dbReference type="PROSITE" id="PS50044">
    <property type="entry name" value="SIGMA54_3"/>
    <property type="match status" value="1"/>
</dbReference>
<comment type="similarity">
    <text evidence="1">Belongs to the sigma-54 factor family.</text>
</comment>
<feature type="domain" description="RNA polymerase sigma factor 54 core-binding" evidence="11">
    <location>
        <begin position="140"/>
        <end position="327"/>
    </location>
</feature>
<dbReference type="AlphaFoldDB" id="A0A380TB11"/>
<evidence type="ECO:0000259" key="10">
    <source>
        <dbReference type="Pfam" id="PF04552"/>
    </source>
</evidence>
<keyword evidence="5" id="KW-0805">Transcription regulation</keyword>
<dbReference type="Gene3D" id="1.10.10.1330">
    <property type="entry name" value="RNA polymerase sigma-54 factor, core-binding domain"/>
    <property type="match status" value="1"/>
</dbReference>
<dbReference type="Pfam" id="PF04552">
    <property type="entry name" value="Sigma54_DBD"/>
    <property type="match status" value="1"/>
</dbReference>
<dbReference type="GO" id="GO:0001216">
    <property type="term" value="F:DNA-binding transcription activator activity"/>
    <property type="evidence" value="ECO:0007669"/>
    <property type="project" value="InterPro"/>
</dbReference>
<evidence type="ECO:0000256" key="5">
    <source>
        <dbReference type="ARBA" id="ARBA00023015"/>
    </source>
</evidence>
<organism evidence="12">
    <name type="scientific">metagenome</name>
    <dbReference type="NCBI Taxonomy" id="256318"/>
    <lineage>
        <taxon>unclassified sequences</taxon>
        <taxon>metagenomes</taxon>
    </lineage>
</organism>
<dbReference type="Pfam" id="PF00309">
    <property type="entry name" value="Sigma54_AID"/>
    <property type="match status" value="1"/>
</dbReference>
<dbReference type="NCBIfam" id="TIGR02395">
    <property type="entry name" value="rpoN_sigma"/>
    <property type="match status" value="1"/>
</dbReference>
<evidence type="ECO:0000256" key="2">
    <source>
        <dbReference type="ARBA" id="ARBA00022478"/>
    </source>
</evidence>
<keyword evidence="6" id="KW-0731">Sigma factor</keyword>
<evidence type="ECO:0000256" key="9">
    <source>
        <dbReference type="SAM" id="MobiDB-lite"/>
    </source>
</evidence>
<dbReference type="Pfam" id="PF04963">
    <property type="entry name" value="Sigma54_CBD"/>
    <property type="match status" value="1"/>
</dbReference>
<reference evidence="12" key="1">
    <citation type="submission" date="2018-07" db="EMBL/GenBank/DDBJ databases">
        <authorList>
            <person name="Quirk P.G."/>
            <person name="Krulwich T.A."/>
        </authorList>
    </citation>
    <scope>NUCLEOTIDE SEQUENCE</scope>
</reference>
<dbReference type="NCBIfam" id="NF004596">
    <property type="entry name" value="PRK05932.1-3"/>
    <property type="match status" value="1"/>
</dbReference>
<proteinExistence type="inferred from homology"/>
<keyword evidence="7" id="KW-0238">DNA-binding</keyword>
<dbReference type="GO" id="GO:0016987">
    <property type="term" value="F:sigma factor activity"/>
    <property type="evidence" value="ECO:0007669"/>
    <property type="project" value="UniProtKB-KW"/>
</dbReference>
<dbReference type="GO" id="GO:0016779">
    <property type="term" value="F:nucleotidyltransferase activity"/>
    <property type="evidence" value="ECO:0007669"/>
    <property type="project" value="UniProtKB-KW"/>
</dbReference>
<dbReference type="PRINTS" id="PR00045">
    <property type="entry name" value="SIGMA54FCT"/>
</dbReference>
<sequence>MVITMALGPRLELRQSQSLVMTPQLQQAIKLLQLSSLELTAYVEAQLEQNPLLEREGSGEADGRTTADGEELASVPDGDPVAVDEAVGGASLDVAEASLDFEMPDNVFDDDRATAGGLSHDSSIGSREKGGSADDGDVNLENRLAQRPTLKDHLWGQVVLDIDDPVDRLIAAHLIDLLDDAGYLTGEPDSIADLLGCTEEQVANVLATLQRFDPPGIFARSLAECLRLQLHDRGRLDRTMACLLDHLDLVGRREWGALCRLCEIDGETLNRALTEIRSLNPKPALVFDYAEVQPVIPDIFVRPRPKGGWAIELNSDALPRVLVNNRYYAVVSRAVRSKAERQYISECLQSANWLVKALHQRATTILKVAPEIVRRQEGFLAHGVQSLRPLVLRDIAEALGLHESTISRVTSNKFMATPRGIYELKFFFTHAVGGSNGDDAHSAAAVRHRLKALIQEESPDRILSDDALAETLQKEGIDIARRTVAKYREALGISSSVLRRREKSELR</sequence>
<dbReference type="NCBIfam" id="NF009118">
    <property type="entry name" value="PRK12469.1"/>
    <property type="match status" value="1"/>
</dbReference>
<feature type="region of interest" description="Disordered" evidence="9">
    <location>
        <begin position="53"/>
        <end position="79"/>
    </location>
</feature>
<feature type="compositionally biased region" description="Basic and acidic residues" evidence="9">
    <location>
        <begin position="53"/>
        <end position="67"/>
    </location>
</feature>
<dbReference type="GO" id="GO:0000428">
    <property type="term" value="C:DNA-directed RNA polymerase complex"/>
    <property type="evidence" value="ECO:0007669"/>
    <property type="project" value="UniProtKB-KW"/>
</dbReference>
<dbReference type="Gene3D" id="1.10.10.60">
    <property type="entry name" value="Homeodomain-like"/>
    <property type="match status" value="1"/>
</dbReference>
<evidence type="ECO:0000313" key="12">
    <source>
        <dbReference type="EMBL" id="SUS04403.1"/>
    </source>
</evidence>
<keyword evidence="2" id="KW-0240">DNA-directed RNA polymerase</keyword>
<keyword evidence="4" id="KW-0548">Nucleotidyltransferase</keyword>
<dbReference type="InterPro" id="IPR007634">
    <property type="entry name" value="RNA_pol_sigma_54_DNA-bd"/>
</dbReference>
<keyword evidence="3" id="KW-0808">Transferase</keyword>